<keyword evidence="3" id="KW-0378">Hydrolase</keyword>
<dbReference type="Gene3D" id="3.40.50.1820">
    <property type="entry name" value="alpha/beta hydrolase"/>
    <property type="match status" value="1"/>
</dbReference>
<dbReference type="PANTHER" id="PTHR43142">
    <property type="entry name" value="CARBOXYLIC ESTER HYDROLASE"/>
    <property type="match status" value="1"/>
</dbReference>
<dbReference type="Proteomes" id="UP001153292">
    <property type="component" value="Chromosome 19"/>
</dbReference>
<proteinExistence type="inferred from homology"/>
<dbReference type="EMBL" id="OU963912">
    <property type="protein sequence ID" value="CAH0401346.1"/>
    <property type="molecule type" value="Genomic_DNA"/>
</dbReference>
<evidence type="ECO:0000256" key="5">
    <source>
        <dbReference type="SAM" id="SignalP"/>
    </source>
</evidence>
<dbReference type="InterPro" id="IPR019819">
    <property type="entry name" value="Carboxylesterase_B_CS"/>
</dbReference>
<evidence type="ECO:0000313" key="8">
    <source>
        <dbReference type="Proteomes" id="UP001153292"/>
    </source>
</evidence>
<evidence type="ECO:0000313" key="7">
    <source>
        <dbReference type="EMBL" id="CAH0401346.1"/>
    </source>
</evidence>
<evidence type="ECO:0000256" key="3">
    <source>
        <dbReference type="ARBA" id="ARBA00022801"/>
    </source>
</evidence>
<feature type="chain" id="PRO_5046453229" description="Carboxylesterase type B domain-containing protein" evidence="5">
    <location>
        <begin position="24"/>
        <end position="594"/>
    </location>
</feature>
<dbReference type="SUPFAM" id="SSF53474">
    <property type="entry name" value="alpha/beta-Hydrolases"/>
    <property type="match status" value="1"/>
</dbReference>
<protein>
    <recommendedName>
        <fullName evidence="6">Carboxylesterase type B domain-containing protein</fullName>
    </recommendedName>
</protein>
<keyword evidence="2" id="KW-0719">Serine esterase</keyword>
<comment type="similarity">
    <text evidence="1">Belongs to the type-B carboxylesterase/lipase family.</text>
</comment>
<evidence type="ECO:0000256" key="1">
    <source>
        <dbReference type="ARBA" id="ARBA00005964"/>
    </source>
</evidence>
<evidence type="ECO:0000256" key="2">
    <source>
        <dbReference type="ARBA" id="ARBA00022487"/>
    </source>
</evidence>
<sequence>MILSQKYNLHIYLLLVLLKECFCDSKVEVEIKQGLLYGKREKTYLKEKSYYTFKGIPYAEAPVGELRFKAPNPHKGWDGAYQAYKNKPTCVQQNTKMRNGDTYGISGSEDCLYISVFTPSLQGSAAVVVFDHHDNFRTSYNGTRKYSPEFFAEEDVIVVTISYRLSIFGFLTTEDDVIPANNGLRDYLLGLQWVKENIKSFGGNPDRVTLMGSKGGATVANIMLYSKQATDLFNAVTIQSGTTYEAIYFPKNPKQFAFKLAKLVGVDTNETSALLEELQKIDALTLYSNASDLISNIDEYEIYQRSVFPFAPTIEPENPNAILTVMPEDGNIVNDVPVLIGFNSREGLDHTSYLLFDPNLLKQIKDFFVHFPIRSNYRFDVNNTAFNDYKEDIQKFYFKEGRLHYNNLLDYATYVGDTVQNYAINYAAKKLAADLKSPTYYYMFDFYGTINENMLFMATNVRWGIENWGATVMDELCYLHVCNRIRKNYDYLKGLVSTQNEIKVLKKMVRLWTNFAKTGNPTPTKSDDVLKSLVWQPIDKASDDLKYLHITKNFRMEMNPLGKREKFWDTTLKKYAEMAVDGVAQRIEKSHDEL</sequence>
<evidence type="ECO:0000256" key="4">
    <source>
        <dbReference type="ARBA" id="ARBA00023180"/>
    </source>
</evidence>
<organism evidence="7 8">
    <name type="scientific">Chilo suppressalis</name>
    <name type="common">Asiatic rice borer moth</name>
    <dbReference type="NCBI Taxonomy" id="168631"/>
    <lineage>
        <taxon>Eukaryota</taxon>
        <taxon>Metazoa</taxon>
        <taxon>Ecdysozoa</taxon>
        <taxon>Arthropoda</taxon>
        <taxon>Hexapoda</taxon>
        <taxon>Insecta</taxon>
        <taxon>Pterygota</taxon>
        <taxon>Neoptera</taxon>
        <taxon>Endopterygota</taxon>
        <taxon>Lepidoptera</taxon>
        <taxon>Glossata</taxon>
        <taxon>Ditrysia</taxon>
        <taxon>Pyraloidea</taxon>
        <taxon>Crambidae</taxon>
        <taxon>Crambinae</taxon>
        <taxon>Chilo</taxon>
    </lineage>
</organism>
<name>A0ABN8B0X3_CHISP</name>
<dbReference type="PROSITE" id="PS00941">
    <property type="entry name" value="CARBOXYLESTERASE_B_2"/>
    <property type="match status" value="1"/>
</dbReference>
<keyword evidence="8" id="KW-1185">Reference proteome</keyword>
<dbReference type="InterPro" id="IPR002018">
    <property type="entry name" value="CarbesteraseB"/>
</dbReference>
<keyword evidence="5" id="KW-0732">Signal</keyword>
<dbReference type="PANTHER" id="PTHR43142:SF1">
    <property type="entry name" value="CARBOXYLIC ESTER HYDROLASE"/>
    <property type="match status" value="1"/>
</dbReference>
<feature type="domain" description="Carboxylesterase type B" evidence="6">
    <location>
        <begin position="27"/>
        <end position="568"/>
    </location>
</feature>
<dbReference type="InterPro" id="IPR029058">
    <property type="entry name" value="AB_hydrolase_fold"/>
</dbReference>
<accession>A0ABN8B0X3</accession>
<feature type="signal peptide" evidence="5">
    <location>
        <begin position="1"/>
        <end position="23"/>
    </location>
</feature>
<gene>
    <name evidence="7" type="ORF">CHILSU_LOCUS4569</name>
</gene>
<keyword evidence="4" id="KW-0325">Glycoprotein</keyword>
<reference evidence="7" key="1">
    <citation type="submission" date="2021-12" db="EMBL/GenBank/DDBJ databases">
        <authorList>
            <person name="King R."/>
        </authorList>
    </citation>
    <scope>NUCLEOTIDE SEQUENCE</scope>
</reference>
<evidence type="ECO:0000259" key="6">
    <source>
        <dbReference type="Pfam" id="PF00135"/>
    </source>
</evidence>
<dbReference type="Pfam" id="PF00135">
    <property type="entry name" value="COesterase"/>
    <property type="match status" value="1"/>
</dbReference>